<dbReference type="SMART" id="SM00487">
    <property type="entry name" value="DEXDc"/>
    <property type="match status" value="1"/>
</dbReference>
<dbReference type="Bgee" id="ENSELUG00000014515">
    <property type="expression patterns" value="Expressed in testis and 14 other cell types or tissues"/>
</dbReference>
<dbReference type="PROSITE" id="PS51192">
    <property type="entry name" value="HELICASE_ATP_BIND_1"/>
    <property type="match status" value="1"/>
</dbReference>
<dbReference type="InterPro" id="IPR025313">
    <property type="entry name" value="SPB4-like_CTE"/>
</dbReference>
<comment type="similarity">
    <text evidence="6">Belongs to the DEAD box helicase family. DDX10/DBP4 subfamily.</text>
</comment>
<dbReference type="PANTHER" id="PTHR24031">
    <property type="entry name" value="RNA HELICASE"/>
    <property type="match status" value="1"/>
</dbReference>
<dbReference type="GO" id="GO:0016787">
    <property type="term" value="F:hydrolase activity"/>
    <property type="evidence" value="ECO:0007669"/>
    <property type="project" value="UniProtKB-KW"/>
</dbReference>
<dbReference type="EC" id="3.6.4.13" evidence="10"/>
<dbReference type="FunFam" id="3.40.50.300:FF:000874">
    <property type="entry name" value="RNA helicase"/>
    <property type="match status" value="1"/>
</dbReference>
<evidence type="ECO:0000313" key="16">
    <source>
        <dbReference type="Proteomes" id="UP000265140"/>
    </source>
</evidence>
<dbReference type="Pfam" id="PF00270">
    <property type="entry name" value="DEAD"/>
    <property type="match status" value="1"/>
</dbReference>
<gene>
    <name evidence="15" type="primary">DDX10</name>
</gene>
<evidence type="ECO:0000256" key="10">
    <source>
        <dbReference type="RuleBase" id="RU365068"/>
    </source>
</evidence>
<dbReference type="GO" id="GO:0005524">
    <property type="term" value="F:ATP binding"/>
    <property type="evidence" value="ECO:0007669"/>
    <property type="project" value="UniProtKB-UniRule"/>
</dbReference>
<dbReference type="InterPro" id="IPR014014">
    <property type="entry name" value="RNA_helicase_DEAD_Q_motif"/>
</dbReference>
<dbReference type="InterPro" id="IPR027417">
    <property type="entry name" value="P-loop_NTPase"/>
</dbReference>
<evidence type="ECO:0000256" key="7">
    <source>
        <dbReference type="ARBA" id="ARBA00047984"/>
    </source>
</evidence>
<dbReference type="Pfam" id="PF00271">
    <property type="entry name" value="Helicase_C"/>
    <property type="match status" value="1"/>
</dbReference>
<feature type="domain" description="Helicase ATP-binding" evidence="12">
    <location>
        <begin position="110"/>
        <end position="284"/>
    </location>
</feature>
<dbReference type="SMART" id="SM01178">
    <property type="entry name" value="DUF4217"/>
    <property type="match status" value="1"/>
</dbReference>
<evidence type="ECO:0000256" key="4">
    <source>
        <dbReference type="ARBA" id="ARBA00022840"/>
    </source>
</evidence>
<evidence type="ECO:0000256" key="11">
    <source>
        <dbReference type="SAM" id="MobiDB-lite"/>
    </source>
</evidence>
<feature type="region of interest" description="Disordered" evidence="11">
    <location>
        <begin position="558"/>
        <end position="579"/>
    </location>
</feature>
<keyword evidence="2 9" id="KW-0378">Hydrolase</keyword>
<feature type="region of interest" description="Disordered" evidence="11">
    <location>
        <begin position="1"/>
        <end position="30"/>
    </location>
</feature>
<reference evidence="15" key="4">
    <citation type="submission" date="2025-09" db="UniProtKB">
        <authorList>
            <consortium name="Ensembl"/>
        </authorList>
    </citation>
    <scope>IDENTIFICATION</scope>
</reference>
<sequence length="723" mass="83407">MEKGKRPNAPPKKGMGGKKPTDTTDPVKNFERWKKKYDKTKTRVKQEKRQKRKPEWLVEKESIQRLVNKYNEINAQDAVKFSDFPISKNTLRGLMEAQYRQPTEIQRQTIGFALQGKDVLGAAKTGSGKTLAFLIPVLECLYRQQWTAMDGLGALIISPTRELAYQTFEMLRKVGKNHEFSAGLIIGGKDLKNESEKIHRTNIIICTPGRLLHHMDGTAAFHISDLQMLVLDEADRILDMGFADTINAIVENLPKTRQTLLFSATQTKSVKDLARLSLKDPEYVWVHEKAKFSTPATLEQNYVVCELHQKVNLLFSFIRSHLQKKVIVFFASCKEVQYLFRVFCRLRPGVPILALHGKQQQMKRVEVYNDFIKRKNAVLFATDIAARGLDFPAVNWVLQFDCPEDANTYIHRVGRTARYKEGGEALLVLLPSEEQGMLSQLQEKKVPIDRIQVNPDKLTSVQQKLEAFLAQETEQKERAQRCFVSYLRSVYLMKNKDVFDVFRLRLQEYAEMSKKKPEKETKYKEAKKVLKRHFQVNTKVVFTEEGQVVQQWPPLQRTAVPQPEEDHTPGINVEEARERLRREDQEFDKLEYRRKVKEKHREKRLKEKAARRDASKQHNEEPGEAEEVEPYIEVDSGEEFDPSTLPDPDKLHNDSEEDNQMEECGGTRKRSHSDSSSCSDEEEEEAVGSRKRPRRQAASLPLDTGLSLAEDEELVMHLLGNRS</sequence>
<proteinExistence type="inferred from homology"/>
<keyword evidence="1 9" id="KW-0547">Nucleotide-binding</keyword>
<reference evidence="15" key="2">
    <citation type="submission" date="2020-02" db="EMBL/GenBank/DDBJ databases">
        <title>Esox lucius (northern pike) genome, fEsoLuc1, primary haplotype.</title>
        <authorList>
            <person name="Myers G."/>
            <person name="Karagic N."/>
            <person name="Meyer A."/>
            <person name="Pippel M."/>
            <person name="Reichard M."/>
            <person name="Winkler S."/>
            <person name="Tracey A."/>
            <person name="Sims Y."/>
            <person name="Howe K."/>
            <person name="Rhie A."/>
            <person name="Formenti G."/>
            <person name="Durbin R."/>
            <person name="Fedrigo O."/>
            <person name="Jarvis E.D."/>
        </authorList>
    </citation>
    <scope>NUCLEOTIDE SEQUENCE [LARGE SCALE GENOMIC DNA]</scope>
</reference>
<dbReference type="FunFam" id="3.40.50.300:FF:001089">
    <property type="entry name" value="RNA helicase"/>
    <property type="match status" value="1"/>
</dbReference>
<evidence type="ECO:0000259" key="13">
    <source>
        <dbReference type="PROSITE" id="PS51194"/>
    </source>
</evidence>
<dbReference type="CDD" id="cd18787">
    <property type="entry name" value="SF2_C_DEAD"/>
    <property type="match status" value="1"/>
</dbReference>
<comment type="domain">
    <text evidence="10">The Q motif is unique to and characteristic of the DEAD box family of RNA helicases and controls ATP binding and hydrolysis.</text>
</comment>
<dbReference type="InterPro" id="IPR011545">
    <property type="entry name" value="DEAD/DEAH_box_helicase_dom"/>
</dbReference>
<feature type="domain" description="DEAD-box RNA helicase Q" evidence="14">
    <location>
        <begin position="79"/>
        <end position="107"/>
    </location>
</feature>
<keyword evidence="4 9" id="KW-0067">ATP-binding</keyword>
<keyword evidence="16" id="KW-1185">Reference proteome</keyword>
<comment type="catalytic activity">
    <reaction evidence="7 10">
        <text>ATP + H2O = ADP + phosphate + H(+)</text>
        <dbReference type="Rhea" id="RHEA:13065"/>
        <dbReference type="ChEBI" id="CHEBI:15377"/>
        <dbReference type="ChEBI" id="CHEBI:15378"/>
        <dbReference type="ChEBI" id="CHEBI:30616"/>
        <dbReference type="ChEBI" id="CHEBI:43474"/>
        <dbReference type="ChEBI" id="CHEBI:456216"/>
        <dbReference type="EC" id="3.6.4.13"/>
    </reaction>
</comment>
<dbReference type="AlphaFoldDB" id="A0A6Q2ZLC7"/>
<feature type="compositionally biased region" description="Basic and acidic residues" evidence="11">
    <location>
        <begin position="564"/>
        <end position="579"/>
    </location>
</feature>
<comment type="function">
    <text evidence="10">RNA helicase.</text>
</comment>
<evidence type="ECO:0000256" key="9">
    <source>
        <dbReference type="RuleBase" id="RU000492"/>
    </source>
</evidence>
<evidence type="ECO:0000256" key="1">
    <source>
        <dbReference type="ARBA" id="ARBA00022741"/>
    </source>
</evidence>
<feature type="region of interest" description="Disordered" evidence="11">
    <location>
        <begin position="598"/>
        <end position="709"/>
    </location>
</feature>
<dbReference type="Pfam" id="PF13959">
    <property type="entry name" value="CTE_SPB4"/>
    <property type="match status" value="1"/>
</dbReference>
<dbReference type="GO" id="GO:0003724">
    <property type="term" value="F:RNA helicase activity"/>
    <property type="evidence" value="ECO:0007669"/>
    <property type="project" value="UniProtKB-EC"/>
</dbReference>
<evidence type="ECO:0000256" key="3">
    <source>
        <dbReference type="ARBA" id="ARBA00022806"/>
    </source>
</evidence>
<feature type="compositionally biased region" description="Basic and acidic residues" evidence="11">
    <location>
        <begin position="604"/>
        <end position="621"/>
    </location>
</feature>
<dbReference type="InterPro" id="IPR014001">
    <property type="entry name" value="Helicase_ATP-bd"/>
</dbReference>
<dbReference type="Gene3D" id="3.40.50.300">
    <property type="entry name" value="P-loop containing nucleotide triphosphate hydrolases"/>
    <property type="match status" value="2"/>
</dbReference>
<dbReference type="Ensembl" id="ENSELUT00000066471.2">
    <property type="protein sequence ID" value="ENSELUP00000078561.2"/>
    <property type="gene ID" value="ENSELUG00000014515.3"/>
</dbReference>
<evidence type="ECO:0000259" key="12">
    <source>
        <dbReference type="PROSITE" id="PS51192"/>
    </source>
</evidence>
<dbReference type="PROSITE" id="PS51195">
    <property type="entry name" value="Q_MOTIF"/>
    <property type="match status" value="1"/>
</dbReference>
<evidence type="ECO:0000256" key="6">
    <source>
        <dbReference type="ARBA" id="ARBA00038084"/>
    </source>
</evidence>
<dbReference type="PROSITE" id="PS00039">
    <property type="entry name" value="DEAD_ATP_HELICASE"/>
    <property type="match status" value="1"/>
</dbReference>
<reference evidence="16" key="1">
    <citation type="journal article" date="2014" name="PLoS ONE">
        <title>The genome and linkage map of the northern pike (Esox lucius): conserved synteny revealed between the salmonid sister group and the Neoteleostei.</title>
        <authorList>
            <person name="Rondeau E.B."/>
            <person name="Minkley D.R."/>
            <person name="Leong J.S."/>
            <person name="Messmer A.M."/>
            <person name="Jantzen J.R."/>
            <person name="von Schalburg K.R."/>
            <person name="Lemon C."/>
            <person name="Bird N.H."/>
            <person name="Koop B.F."/>
        </authorList>
    </citation>
    <scope>NUCLEOTIDE SEQUENCE</scope>
</reference>
<dbReference type="InterPro" id="IPR000629">
    <property type="entry name" value="RNA-helicase_DEAD-box_CS"/>
</dbReference>
<evidence type="ECO:0000256" key="5">
    <source>
        <dbReference type="ARBA" id="ARBA00022884"/>
    </source>
</evidence>
<evidence type="ECO:0000313" key="15">
    <source>
        <dbReference type="Ensembl" id="ENSELUP00000078561.2"/>
    </source>
</evidence>
<dbReference type="GO" id="GO:0003723">
    <property type="term" value="F:RNA binding"/>
    <property type="evidence" value="ECO:0007669"/>
    <property type="project" value="UniProtKB-UniRule"/>
</dbReference>
<reference evidence="15" key="3">
    <citation type="submission" date="2025-08" db="UniProtKB">
        <authorList>
            <consortium name="Ensembl"/>
        </authorList>
    </citation>
    <scope>IDENTIFICATION</scope>
</reference>
<evidence type="ECO:0000256" key="8">
    <source>
        <dbReference type="PROSITE-ProRule" id="PRU00552"/>
    </source>
</evidence>
<dbReference type="Proteomes" id="UP000265140">
    <property type="component" value="Chromosome 7"/>
</dbReference>
<feature type="domain" description="Helicase C-terminal" evidence="13">
    <location>
        <begin position="310"/>
        <end position="459"/>
    </location>
</feature>
<feature type="compositionally biased region" description="Acidic residues" evidence="11">
    <location>
        <begin position="622"/>
        <end position="641"/>
    </location>
</feature>
<dbReference type="SUPFAM" id="SSF52540">
    <property type="entry name" value="P-loop containing nucleoside triphosphate hydrolases"/>
    <property type="match status" value="1"/>
</dbReference>
<evidence type="ECO:0000256" key="2">
    <source>
        <dbReference type="ARBA" id="ARBA00022801"/>
    </source>
</evidence>
<name>A0A6Q2ZLC7_ESOLU</name>
<keyword evidence="5 10" id="KW-0694">RNA-binding</keyword>
<keyword evidence="3 9" id="KW-0347">Helicase</keyword>
<evidence type="ECO:0000259" key="14">
    <source>
        <dbReference type="PROSITE" id="PS51195"/>
    </source>
</evidence>
<feature type="short sequence motif" description="Q motif" evidence="8">
    <location>
        <begin position="79"/>
        <end position="107"/>
    </location>
</feature>
<accession>A0A6Q2ZLC7</accession>
<protein>
    <recommendedName>
        <fullName evidence="10">ATP-dependent RNA helicase</fullName>
        <ecNumber evidence="10">3.6.4.13</ecNumber>
    </recommendedName>
</protein>
<dbReference type="InterPro" id="IPR001650">
    <property type="entry name" value="Helicase_C-like"/>
</dbReference>
<dbReference type="SMART" id="SM00490">
    <property type="entry name" value="HELICc"/>
    <property type="match status" value="1"/>
</dbReference>
<dbReference type="PROSITE" id="PS51194">
    <property type="entry name" value="HELICASE_CTER"/>
    <property type="match status" value="1"/>
</dbReference>
<dbReference type="CDD" id="cd17941">
    <property type="entry name" value="DEADc_DDX10"/>
    <property type="match status" value="1"/>
</dbReference>
<dbReference type="GeneTree" id="ENSGT00550000074980"/>
<organism evidence="15 16">
    <name type="scientific">Esox lucius</name>
    <name type="common">Northern pike</name>
    <dbReference type="NCBI Taxonomy" id="8010"/>
    <lineage>
        <taxon>Eukaryota</taxon>
        <taxon>Metazoa</taxon>
        <taxon>Chordata</taxon>
        <taxon>Craniata</taxon>
        <taxon>Vertebrata</taxon>
        <taxon>Euteleostomi</taxon>
        <taxon>Actinopterygii</taxon>
        <taxon>Neopterygii</taxon>
        <taxon>Teleostei</taxon>
        <taxon>Protacanthopterygii</taxon>
        <taxon>Esociformes</taxon>
        <taxon>Esocidae</taxon>
        <taxon>Esox</taxon>
    </lineage>
</organism>